<evidence type="ECO:0000313" key="11">
    <source>
        <dbReference type="EMBL" id="KAF7698264.1"/>
    </source>
</evidence>
<comment type="subcellular location">
    <subcellularLocation>
        <location evidence="1 9">Nucleus</location>
    </subcellularLocation>
</comment>
<dbReference type="GO" id="GO:0005634">
    <property type="term" value="C:nucleus"/>
    <property type="evidence" value="ECO:0007669"/>
    <property type="project" value="UniProtKB-SubCell"/>
</dbReference>
<evidence type="ECO:0000256" key="1">
    <source>
        <dbReference type="ARBA" id="ARBA00004123"/>
    </source>
</evidence>
<evidence type="ECO:0000256" key="6">
    <source>
        <dbReference type="ARBA" id="ARBA00023163"/>
    </source>
</evidence>
<evidence type="ECO:0000256" key="2">
    <source>
        <dbReference type="ARBA" id="ARBA00022794"/>
    </source>
</evidence>
<reference evidence="11" key="1">
    <citation type="submission" date="2020-08" db="EMBL/GenBank/DDBJ databases">
        <title>Chromosome-level assembly of Southern catfish (Silurus meridionalis) provides insights into visual adaptation to the nocturnal and benthic lifestyles.</title>
        <authorList>
            <person name="Zhang Y."/>
            <person name="Wang D."/>
            <person name="Peng Z."/>
        </authorList>
    </citation>
    <scope>NUCLEOTIDE SEQUENCE</scope>
    <source>
        <strain evidence="11">SWU-2019-XX</strain>
        <tissue evidence="11">Muscle</tissue>
    </source>
</reference>
<dbReference type="FunFam" id="1.10.10.10:FF:000030">
    <property type="entry name" value="Forkhead box protein K2"/>
    <property type="match status" value="1"/>
</dbReference>
<dbReference type="PANTHER" id="PTHR46805:SF2">
    <property type="entry name" value="FORKHEAD BOX PROTEIN J1-A"/>
    <property type="match status" value="1"/>
</dbReference>
<dbReference type="SMART" id="SM00339">
    <property type="entry name" value="FH"/>
    <property type="match status" value="1"/>
</dbReference>
<comment type="caution">
    <text evidence="11">The sequence shown here is derived from an EMBL/GenBank/DDBJ whole genome shotgun (WGS) entry which is preliminary data.</text>
</comment>
<evidence type="ECO:0000256" key="5">
    <source>
        <dbReference type="ARBA" id="ARBA00023159"/>
    </source>
</evidence>
<dbReference type="GO" id="GO:0001947">
    <property type="term" value="P:heart looping"/>
    <property type="evidence" value="ECO:0007669"/>
    <property type="project" value="UniProtKB-ARBA"/>
</dbReference>
<dbReference type="InterPro" id="IPR047512">
    <property type="entry name" value="FH_FOXJ1"/>
</dbReference>
<keyword evidence="6" id="KW-0804">Transcription</keyword>
<evidence type="ECO:0000256" key="8">
    <source>
        <dbReference type="ARBA" id="ARBA00034770"/>
    </source>
</evidence>
<organism evidence="11 12">
    <name type="scientific">Silurus meridionalis</name>
    <name type="common">Southern catfish</name>
    <name type="synonym">Silurus soldatovi meridionalis</name>
    <dbReference type="NCBI Taxonomy" id="175797"/>
    <lineage>
        <taxon>Eukaryota</taxon>
        <taxon>Metazoa</taxon>
        <taxon>Chordata</taxon>
        <taxon>Craniata</taxon>
        <taxon>Vertebrata</taxon>
        <taxon>Euteleostomi</taxon>
        <taxon>Actinopterygii</taxon>
        <taxon>Neopterygii</taxon>
        <taxon>Teleostei</taxon>
        <taxon>Ostariophysi</taxon>
        <taxon>Siluriformes</taxon>
        <taxon>Siluridae</taxon>
        <taxon>Silurus</taxon>
    </lineage>
</organism>
<evidence type="ECO:0000256" key="3">
    <source>
        <dbReference type="ARBA" id="ARBA00023015"/>
    </source>
</evidence>
<dbReference type="AlphaFoldDB" id="A0A8T0B0A6"/>
<dbReference type="PROSITE" id="PS50039">
    <property type="entry name" value="FORK_HEAD_3"/>
    <property type="match status" value="1"/>
</dbReference>
<protein>
    <recommendedName>
        <fullName evidence="10">Fork-head domain-containing protein</fullName>
    </recommendedName>
</protein>
<dbReference type="GO" id="GO:0000981">
    <property type="term" value="F:DNA-binding transcription factor activity, RNA polymerase II-specific"/>
    <property type="evidence" value="ECO:0007669"/>
    <property type="project" value="TreeGrafter"/>
</dbReference>
<dbReference type="Pfam" id="PF00250">
    <property type="entry name" value="Forkhead"/>
    <property type="match status" value="1"/>
</dbReference>
<keyword evidence="5" id="KW-0010">Activator</keyword>
<dbReference type="Gene3D" id="1.10.10.10">
    <property type="entry name" value="Winged helix-like DNA-binding domain superfamily/Winged helix DNA-binding domain"/>
    <property type="match status" value="1"/>
</dbReference>
<dbReference type="PROSITE" id="PS00658">
    <property type="entry name" value="FORK_HEAD_2"/>
    <property type="match status" value="1"/>
</dbReference>
<dbReference type="PRINTS" id="PR00053">
    <property type="entry name" value="FORKHEAD"/>
</dbReference>
<dbReference type="Proteomes" id="UP000606274">
    <property type="component" value="Unassembled WGS sequence"/>
</dbReference>
<keyword evidence="2" id="KW-0970">Cilium biogenesis/degradation</keyword>
<dbReference type="PROSITE" id="PS00657">
    <property type="entry name" value="FORK_HEAD_1"/>
    <property type="match status" value="1"/>
</dbReference>
<dbReference type="OrthoDB" id="691130at2759"/>
<proteinExistence type="inferred from homology"/>
<evidence type="ECO:0000313" key="12">
    <source>
        <dbReference type="Proteomes" id="UP000606274"/>
    </source>
</evidence>
<dbReference type="InterPro" id="IPR001766">
    <property type="entry name" value="Fork_head_dom"/>
</dbReference>
<dbReference type="GO" id="GO:0060271">
    <property type="term" value="P:cilium assembly"/>
    <property type="evidence" value="ECO:0007669"/>
    <property type="project" value="UniProtKB-ARBA"/>
</dbReference>
<evidence type="ECO:0000256" key="7">
    <source>
        <dbReference type="ARBA" id="ARBA00023242"/>
    </source>
</evidence>
<keyword evidence="12" id="KW-1185">Reference proteome</keyword>
<dbReference type="PANTHER" id="PTHR46805">
    <property type="entry name" value="FORKHEAD BOX PROTEIN J1"/>
    <property type="match status" value="1"/>
</dbReference>
<keyword evidence="7 9" id="KW-0539">Nucleus</keyword>
<dbReference type="InterPro" id="IPR047513">
    <property type="entry name" value="FOXJ1"/>
</dbReference>
<keyword evidence="4 9" id="KW-0238">DNA-binding</keyword>
<gene>
    <name evidence="11" type="ORF">HF521_004774</name>
</gene>
<dbReference type="InterPro" id="IPR018122">
    <property type="entry name" value="TF_fork_head_CS_1"/>
</dbReference>
<feature type="DNA-binding region" description="Fork-head" evidence="9">
    <location>
        <begin position="139"/>
        <end position="233"/>
    </location>
</feature>
<dbReference type="InterPro" id="IPR030456">
    <property type="entry name" value="TF_fork_head_CS_2"/>
</dbReference>
<dbReference type="EMBL" id="JABFDY010000014">
    <property type="protein sequence ID" value="KAF7698264.1"/>
    <property type="molecule type" value="Genomic_DNA"/>
</dbReference>
<evidence type="ECO:0000256" key="4">
    <source>
        <dbReference type="ARBA" id="ARBA00023125"/>
    </source>
</evidence>
<evidence type="ECO:0000259" key="10">
    <source>
        <dbReference type="PROSITE" id="PS50039"/>
    </source>
</evidence>
<keyword evidence="3" id="KW-0805">Transcription regulation</keyword>
<sequence>MLSINILESWAKGSVVLEKEVLSPVTKARELIESSSFNCSSSDNMDDSLTNLQWLQEFSIRNTSGGQYVISNNQHQSNLYEQHLHGDAPASPLEGDLACICMPLTPGKPTATALCSLPSMAEYGYCAEEIDYKTNPHIKPPYSYATLICLAMQASKKSKITLSDIYTWITDNFCYFRHAEPTWQNSIRHNLSLNKCFIKVPRQKDEPGKGGYWKIDPEYAQRLLNGAYKKRGMPPVQINPTLKNQLRMSSQPETVPETVSTNISDALHSTHNSKELLEEFENINGHDPNLAETTLFDTRSAVKGSKRKYTYDLWNSVAKSPSRSESTLEEPKVLESLEGNFDWEALLNSVMNGDFSLDEGGPLSPIPQDEDLMAHGIHVNPLEAFVSSAESSLLMETQRDSDVNVDKETFFATDFLQNPWSEEENRPDLLCISNADVNQLFDVEHSFSDDFDSTILTLL</sequence>
<accession>A0A8T0B0A6</accession>
<dbReference type="GO" id="GO:0000978">
    <property type="term" value="F:RNA polymerase II cis-regulatory region sequence-specific DNA binding"/>
    <property type="evidence" value="ECO:0007669"/>
    <property type="project" value="TreeGrafter"/>
</dbReference>
<evidence type="ECO:0000256" key="9">
    <source>
        <dbReference type="PROSITE-ProRule" id="PRU00089"/>
    </source>
</evidence>
<dbReference type="InterPro" id="IPR036390">
    <property type="entry name" value="WH_DNA-bd_sf"/>
</dbReference>
<dbReference type="SUPFAM" id="SSF46785">
    <property type="entry name" value="Winged helix' DNA-binding domain"/>
    <property type="match status" value="1"/>
</dbReference>
<dbReference type="CDD" id="cd20023">
    <property type="entry name" value="FH_FOXJ1"/>
    <property type="match status" value="1"/>
</dbReference>
<dbReference type="InterPro" id="IPR036388">
    <property type="entry name" value="WH-like_DNA-bd_sf"/>
</dbReference>
<name>A0A8T0B0A6_SILME</name>
<dbReference type="GO" id="GO:0003146">
    <property type="term" value="P:heart jogging"/>
    <property type="evidence" value="ECO:0007669"/>
    <property type="project" value="UniProtKB-ARBA"/>
</dbReference>
<comment type="similarity">
    <text evidence="8">Belongs to the FOXJ1 family.</text>
</comment>
<feature type="domain" description="Fork-head" evidence="10">
    <location>
        <begin position="139"/>
        <end position="233"/>
    </location>
</feature>